<feature type="signal peptide" evidence="2">
    <location>
        <begin position="1"/>
        <end position="32"/>
    </location>
</feature>
<evidence type="ECO:0000313" key="3">
    <source>
        <dbReference type="EMBL" id="KAF2685974.1"/>
    </source>
</evidence>
<feature type="region of interest" description="Disordered" evidence="1">
    <location>
        <begin position="90"/>
        <end position="124"/>
    </location>
</feature>
<accession>A0A6G1J602</accession>
<feature type="chain" id="PRO_5026183845" description="Secreted protein" evidence="2">
    <location>
        <begin position="33"/>
        <end position="124"/>
    </location>
</feature>
<name>A0A6G1J602_9PLEO</name>
<dbReference type="AlphaFoldDB" id="A0A6G1J602"/>
<organism evidence="3 4">
    <name type="scientific">Lentithecium fluviatile CBS 122367</name>
    <dbReference type="NCBI Taxonomy" id="1168545"/>
    <lineage>
        <taxon>Eukaryota</taxon>
        <taxon>Fungi</taxon>
        <taxon>Dikarya</taxon>
        <taxon>Ascomycota</taxon>
        <taxon>Pezizomycotina</taxon>
        <taxon>Dothideomycetes</taxon>
        <taxon>Pleosporomycetidae</taxon>
        <taxon>Pleosporales</taxon>
        <taxon>Massarineae</taxon>
        <taxon>Lentitheciaceae</taxon>
        <taxon>Lentithecium</taxon>
    </lineage>
</organism>
<proteinExistence type="predicted"/>
<reference evidence="3" key="1">
    <citation type="journal article" date="2020" name="Stud. Mycol.">
        <title>101 Dothideomycetes genomes: a test case for predicting lifestyles and emergence of pathogens.</title>
        <authorList>
            <person name="Haridas S."/>
            <person name="Albert R."/>
            <person name="Binder M."/>
            <person name="Bloem J."/>
            <person name="Labutti K."/>
            <person name="Salamov A."/>
            <person name="Andreopoulos B."/>
            <person name="Baker S."/>
            <person name="Barry K."/>
            <person name="Bills G."/>
            <person name="Bluhm B."/>
            <person name="Cannon C."/>
            <person name="Castanera R."/>
            <person name="Culley D."/>
            <person name="Daum C."/>
            <person name="Ezra D."/>
            <person name="Gonzalez J."/>
            <person name="Henrissat B."/>
            <person name="Kuo A."/>
            <person name="Liang C."/>
            <person name="Lipzen A."/>
            <person name="Lutzoni F."/>
            <person name="Magnuson J."/>
            <person name="Mondo S."/>
            <person name="Nolan M."/>
            <person name="Ohm R."/>
            <person name="Pangilinan J."/>
            <person name="Park H.-J."/>
            <person name="Ramirez L."/>
            <person name="Alfaro M."/>
            <person name="Sun H."/>
            <person name="Tritt A."/>
            <person name="Yoshinaga Y."/>
            <person name="Zwiers L.-H."/>
            <person name="Turgeon B."/>
            <person name="Goodwin S."/>
            <person name="Spatafora J."/>
            <person name="Crous P."/>
            <person name="Grigoriev I."/>
        </authorList>
    </citation>
    <scope>NUCLEOTIDE SEQUENCE</scope>
    <source>
        <strain evidence="3">CBS 122367</strain>
    </source>
</reference>
<evidence type="ECO:0000313" key="4">
    <source>
        <dbReference type="Proteomes" id="UP000799291"/>
    </source>
</evidence>
<evidence type="ECO:0000256" key="1">
    <source>
        <dbReference type="SAM" id="MobiDB-lite"/>
    </source>
</evidence>
<gene>
    <name evidence="3" type="ORF">K458DRAFT_206968</name>
</gene>
<dbReference type="EMBL" id="MU005577">
    <property type="protein sequence ID" value="KAF2685974.1"/>
    <property type="molecule type" value="Genomic_DNA"/>
</dbReference>
<evidence type="ECO:0000256" key="2">
    <source>
        <dbReference type="SAM" id="SignalP"/>
    </source>
</evidence>
<keyword evidence="2" id="KW-0732">Signal</keyword>
<evidence type="ECO:0008006" key="5">
    <source>
        <dbReference type="Google" id="ProtNLM"/>
    </source>
</evidence>
<sequence>MRWWVTTRRGHRAALCLVLRLWLFFFAHFKASTSFTRVHSHGSNYCKRRLRVAKALSTPSATCAINPENQTPWSWLKPMFPRVKYRRQPQAVARPVSTSRVTKSAADAKGTVQSKSFAERPKSS</sequence>
<keyword evidence="4" id="KW-1185">Reference proteome</keyword>
<dbReference type="Proteomes" id="UP000799291">
    <property type="component" value="Unassembled WGS sequence"/>
</dbReference>
<protein>
    <recommendedName>
        <fullName evidence="5">Secreted protein</fullName>
    </recommendedName>
</protein>